<evidence type="ECO:0000313" key="9">
    <source>
        <dbReference type="EMBL" id="NKE08993.1"/>
    </source>
</evidence>
<reference evidence="9 10" key="1">
    <citation type="submission" date="2020-02" db="EMBL/GenBank/DDBJ databases">
        <authorList>
            <person name="Sun Q."/>
        </authorList>
    </citation>
    <scope>NUCLEOTIDE SEQUENCE [LARGE SCALE GENOMIC DNA]</scope>
    <source>
        <strain evidence="9 10">YIM 13062</strain>
    </source>
</reference>
<feature type="binding site" evidence="6">
    <location>
        <position position="100"/>
    </location>
    <ligand>
        <name>FMN</name>
        <dbReference type="ChEBI" id="CHEBI:58210"/>
    </ligand>
</feature>
<feature type="binding site" evidence="6">
    <location>
        <position position="226"/>
    </location>
    <ligand>
        <name>FMN</name>
        <dbReference type="ChEBI" id="CHEBI:58210"/>
    </ligand>
</feature>
<dbReference type="GO" id="GO:0016705">
    <property type="term" value="F:oxidoreductase activity, acting on paired donors, with incorporation or reduction of molecular oxygen"/>
    <property type="evidence" value="ECO:0007669"/>
    <property type="project" value="InterPro"/>
</dbReference>
<evidence type="ECO:0000259" key="8">
    <source>
        <dbReference type="Pfam" id="PF00296"/>
    </source>
</evidence>
<dbReference type="RefSeq" id="WP_119932372.1">
    <property type="nucleotide sequence ID" value="NZ_JAAVUN010000004.1"/>
</dbReference>
<dbReference type="Gene3D" id="3.20.20.30">
    <property type="entry name" value="Luciferase-like domain"/>
    <property type="match status" value="1"/>
</dbReference>
<feature type="binding site" evidence="6">
    <location>
        <position position="54"/>
    </location>
    <ligand>
        <name>FMN</name>
        <dbReference type="ChEBI" id="CHEBI:58210"/>
    </ligand>
</feature>
<dbReference type="EMBL" id="JAAVUN010000004">
    <property type="protein sequence ID" value="NKE08993.1"/>
    <property type="molecule type" value="Genomic_DNA"/>
</dbReference>
<keyword evidence="2 6" id="KW-0288">FMN</keyword>
<keyword evidence="3 9" id="KW-0560">Oxidoreductase</keyword>
<evidence type="ECO:0000256" key="7">
    <source>
        <dbReference type="SAM" id="MobiDB-lite"/>
    </source>
</evidence>
<sequence length="455" mass="49504">MILCALDMMVPTHQSTGMWRHPLADAEQYRDLGFWTGHAKLLESAGFDVVFFADVAGVYDVFDGSGRSAICSGMQYPMLDPLLAVSAMASATTTLGFGVTASVSYEQPYLLARRFSTLDHLTDGRIAWNIVTGYQASAMRNLGATDQVPHHARYNRADEFMDVVYKLWEGTFESDALQANPSTGVYLDPDKVHGANHSGEHFMVPGPALTLPGPQRVPFLFQAGSSPRGLAFGARHAEAMFFSGTSTQTVRKLTDNARDLLEEAGRPRDAAQMIMSMTVIAAETDEQARQRHQEYLEHVDQEAALALFAGWTGLDLAQFPAEATLEEVLDTLTADGQIQGNRSALQSFTTLDPDRRWTVGELAAHMAIGARGPVVVGSAATVADELERWCREAGVDGFNVDYAVRAVDMAAFAEHVSPELRRRGLLAERAGSTLRGRLTGADHPADSHPAAAFRR</sequence>
<dbReference type="GO" id="GO:0004497">
    <property type="term" value="F:monooxygenase activity"/>
    <property type="evidence" value="ECO:0007669"/>
    <property type="project" value="UniProtKB-KW"/>
</dbReference>
<accession>A0A846TKK9</accession>
<dbReference type="NCBIfam" id="TIGR03860">
    <property type="entry name" value="FMN_nitrolo"/>
    <property type="match status" value="1"/>
</dbReference>
<feature type="binding site" evidence="6">
    <location>
        <position position="225"/>
    </location>
    <ligand>
        <name>FMN</name>
        <dbReference type="ChEBI" id="CHEBI:58210"/>
    </ligand>
</feature>
<evidence type="ECO:0000256" key="1">
    <source>
        <dbReference type="ARBA" id="ARBA00022630"/>
    </source>
</evidence>
<proteinExistence type="inferred from homology"/>
<dbReference type="InterPro" id="IPR051260">
    <property type="entry name" value="Diverse_substr_monoxygenases"/>
</dbReference>
<evidence type="ECO:0000256" key="6">
    <source>
        <dbReference type="PIRSR" id="PIRSR000337-1"/>
    </source>
</evidence>
<dbReference type="InterPro" id="IPR016215">
    <property type="entry name" value="NTA_MOA"/>
</dbReference>
<evidence type="ECO:0000256" key="2">
    <source>
        <dbReference type="ARBA" id="ARBA00022643"/>
    </source>
</evidence>
<evidence type="ECO:0000256" key="5">
    <source>
        <dbReference type="ARBA" id="ARBA00033748"/>
    </source>
</evidence>
<feature type="binding site" evidence="6">
    <location>
        <position position="154"/>
    </location>
    <ligand>
        <name>FMN</name>
        <dbReference type="ChEBI" id="CHEBI:58210"/>
    </ligand>
</feature>
<feature type="region of interest" description="Disordered" evidence="7">
    <location>
        <begin position="436"/>
        <end position="455"/>
    </location>
</feature>
<feature type="domain" description="Luciferase-like" evidence="8">
    <location>
        <begin position="30"/>
        <end position="396"/>
    </location>
</feature>
<evidence type="ECO:0000256" key="3">
    <source>
        <dbReference type="ARBA" id="ARBA00023002"/>
    </source>
</evidence>
<name>A0A846TKK9_9MICC</name>
<comment type="caution">
    <text evidence="9">The sequence shown here is derived from an EMBL/GenBank/DDBJ whole genome shotgun (WGS) entry which is preliminary data.</text>
</comment>
<dbReference type="Proteomes" id="UP000521379">
    <property type="component" value="Unassembled WGS sequence"/>
</dbReference>
<evidence type="ECO:0000313" key="10">
    <source>
        <dbReference type="Proteomes" id="UP000521379"/>
    </source>
</evidence>
<dbReference type="Pfam" id="PF00296">
    <property type="entry name" value="Bac_luciferase"/>
    <property type="match status" value="1"/>
</dbReference>
<dbReference type="PANTHER" id="PTHR30011:SF16">
    <property type="entry name" value="C2H2 FINGER DOMAIN TRANSCRIPTION FACTOR (EUROFUNG)-RELATED"/>
    <property type="match status" value="1"/>
</dbReference>
<dbReference type="AlphaFoldDB" id="A0A846TKK9"/>
<dbReference type="PIRSF" id="PIRSF000337">
    <property type="entry name" value="NTA_MOA"/>
    <property type="match status" value="1"/>
</dbReference>
<keyword evidence="4 9" id="KW-0503">Monooxygenase</keyword>
<gene>
    <name evidence="9" type="ORF">GTW58_03340</name>
</gene>
<protein>
    <submittedName>
        <fullName evidence="9">NtaA/DmoA family FMN-dependent monooxygenase</fullName>
        <ecNumber evidence="9">1.14.-.-</ecNumber>
    </submittedName>
</protein>
<keyword evidence="10" id="KW-1185">Reference proteome</keyword>
<feature type="binding site" evidence="6">
    <location>
        <position position="150"/>
    </location>
    <ligand>
        <name>FMN</name>
        <dbReference type="ChEBI" id="CHEBI:58210"/>
    </ligand>
</feature>
<organism evidence="9 10">
    <name type="scientific">Kocuria subflava</name>
    <dbReference type="NCBI Taxonomy" id="1736139"/>
    <lineage>
        <taxon>Bacteria</taxon>
        <taxon>Bacillati</taxon>
        <taxon>Actinomycetota</taxon>
        <taxon>Actinomycetes</taxon>
        <taxon>Micrococcales</taxon>
        <taxon>Micrococcaceae</taxon>
        <taxon>Kocuria</taxon>
    </lineage>
</organism>
<evidence type="ECO:0000256" key="4">
    <source>
        <dbReference type="ARBA" id="ARBA00023033"/>
    </source>
</evidence>
<dbReference type="InterPro" id="IPR011251">
    <property type="entry name" value="Luciferase-like_dom"/>
</dbReference>
<dbReference type="EC" id="1.14.-.-" evidence="9"/>
<dbReference type="PANTHER" id="PTHR30011">
    <property type="entry name" value="ALKANESULFONATE MONOOXYGENASE-RELATED"/>
    <property type="match status" value="1"/>
</dbReference>
<comment type="similarity">
    <text evidence="5">Belongs to the NtaA/SnaA/DszA monooxygenase family.</text>
</comment>
<dbReference type="InterPro" id="IPR036661">
    <property type="entry name" value="Luciferase-like_sf"/>
</dbReference>
<keyword evidence="1 6" id="KW-0285">Flavoprotein</keyword>
<dbReference type="SUPFAM" id="SSF51679">
    <property type="entry name" value="Bacterial luciferase-like"/>
    <property type="match status" value="1"/>
</dbReference>